<proteinExistence type="predicted"/>
<keyword evidence="7" id="KW-0472">Membrane</keyword>
<dbReference type="PROSITE" id="PS01359">
    <property type="entry name" value="ZF_PHD_1"/>
    <property type="match status" value="1"/>
</dbReference>
<keyword evidence="10" id="KW-1185">Reference proteome</keyword>
<dbReference type="InterPro" id="IPR011011">
    <property type="entry name" value="Znf_FYVE_PHD"/>
</dbReference>
<evidence type="ECO:0000256" key="7">
    <source>
        <dbReference type="SAM" id="Phobius"/>
    </source>
</evidence>
<dbReference type="InterPro" id="IPR019787">
    <property type="entry name" value="Znf_PHD-finger"/>
</dbReference>
<feature type="compositionally biased region" description="Basic and acidic residues" evidence="6">
    <location>
        <begin position="17"/>
        <end position="45"/>
    </location>
</feature>
<dbReference type="EMBL" id="MU155164">
    <property type="protein sequence ID" value="KAF9482545.1"/>
    <property type="molecule type" value="Genomic_DNA"/>
</dbReference>
<comment type="subcellular location">
    <subcellularLocation>
        <location evidence="1">Nucleus</location>
    </subcellularLocation>
</comment>
<feature type="transmembrane region" description="Helical" evidence="7">
    <location>
        <begin position="150"/>
        <end position="168"/>
    </location>
</feature>
<keyword evidence="5" id="KW-0539">Nucleus</keyword>
<dbReference type="Pfam" id="PF00628">
    <property type="entry name" value="PHD"/>
    <property type="match status" value="1"/>
</dbReference>
<dbReference type="SMART" id="SM00249">
    <property type="entry name" value="PHD"/>
    <property type="match status" value="1"/>
</dbReference>
<feature type="domain" description="Zinc finger PHD-type" evidence="8">
    <location>
        <begin position="81"/>
        <end position="127"/>
    </location>
</feature>
<sequence length="214" mass="24049">MSTRSRTRSALSSKVSEVLDVKPTHETRGKTQSDDMDVDSHKGNGKENILSSAAKSSVHPQSGSQRSKVRKTKQESLRSVDCTCTKGDDGSPMVYCSECGIWYHFTCVDLSEPEAEEINVYVCPTCTVTSGRRSASEWNVCFVHLMYRRVLYATFSLDISSFFLVWGETRPKNALYNVACCLRMALTFMSAFRSLIVRPVHYTMRRSGLLCALR</sequence>
<keyword evidence="4" id="KW-0862">Zinc</keyword>
<keyword evidence="7" id="KW-1133">Transmembrane helix</keyword>
<dbReference type="PANTHER" id="PTHR46174:SF1">
    <property type="entry name" value="CXXC-TYPE ZINC FINGER PROTEIN 1"/>
    <property type="match status" value="1"/>
</dbReference>
<dbReference type="InterPro" id="IPR001965">
    <property type="entry name" value="Znf_PHD"/>
</dbReference>
<evidence type="ECO:0000256" key="6">
    <source>
        <dbReference type="SAM" id="MobiDB-lite"/>
    </source>
</evidence>
<organism evidence="9 10">
    <name type="scientific">Pholiota conissans</name>
    <dbReference type="NCBI Taxonomy" id="109636"/>
    <lineage>
        <taxon>Eukaryota</taxon>
        <taxon>Fungi</taxon>
        <taxon>Dikarya</taxon>
        <taxon>Basidiomycota</taxon>
        <taxon>Agaricomycotina</taxon>
        <taxon>Agaricomycetes</taxon>
        <taxon>Agaricomycetidae</taxon>
        <taxon>Agaricales</taxon>
        <taxon>Agaricineae</taxon>
        <taxon>Strophariaceae</taxon>
        <taxon>Pholiota</taxon>
    </lineage>
</organism>
<name>A0A9P6D3Y1_9AGAR</name>
<dbReference type="InterPro" id="IPR013083">
    <property type="entry name" value="Znf_RING/FYVE/PHD"/>
</dbReference>
<evidence type="ECO:0000256" key="5">
    <source>
        <dbReference type="ARBA" id="ARBA00023242"/>
    </source>
</evidence>
<dbReference type="InterPro" id="IPR037869">
    <property type="entry name" value="Spp1/CFP1"/>
</dbReference>
<keyword evidence="3" id="KW-0863">Zinc-finger</keyword>
<comment type="caution">
    <text evidence="9">The sequence shown here is derived from an EMBL/GenBank/DDBJ whole genome shotgun (WGS) entry which is preliminary data.</text>
</comment>
<keyword evidence="2" id="KW-0479">Metal-binding</keyword>
<feature type="transmembrane region" description="Helical" evidence="7">
    <location>
        <begin position="174"/>
        <end position="196"/>
    </location>
</feature>
<evidence type="ECO:0000313" key="9">
    <source>
        <dbReference type="EMBL" id="KAF9482545.1"/>
    </source>
</evidence>
<dbReference type="Gene3D" id="3.30.40.10">
    <property type="entry name" value="Zinc/RING finger domain, C3HC4 (zinc finger)"/>
    <property type="match status" value="1"/>
</dbReference>
<gene>
    <name evidence="9" type="ORF">BDN70DRAFT_801281</name>
</gene>
<evidence type="ECO:0000256" key="1">
    <source>
        <dbReference type="ARBA" id="ARBA00004123"/>
    </source>
</evidence>
<dbReference type="PANTHER" id="PTHR46174">
    <property type="entry name" value="CXXC-TYPE ZINC FINGER PROTEIN 1"/>
    <property type="match status" value="1"/>
</dbReference>
<evidence type="ECO:0000256" key="4">
    <source>
        <dbReference type="ARBA" id="ARBA00022833"/>
    </source>
</evidence>
<dbReference type="GO" id="GO:0008270">
    <property type="term" value="F:zinc ion binding"/>
    <property type="evidence" value="ECO:0007669"/>
    <property type="project" value="UniProtKB-KW"/>
</dbReference>
<dbReference type="AlphaFoldDB" id="A0A9P6D3Y1"/>
<dbReference type="Proteomes" id="UP000807469">
    <property type="component" value="Unassembled WGS sequence"/>
</dbReference>
<evidence type="ECO:0000259" key="8">
    <source>
        <dbReference type="SMART" id="SM00249"/>
    </source>
</evidence>
<dbReference type="GO" id="GO:0045893">
    <property type="term" value="P:positive regulation of DNA-templated transcription"/>
    <property type="evidence" value="ECO:0007669"/>
    <property type="project" value="TreeGrafter"/>
</dbReference>
<accession>A0A9P6D3Y1</accession>
<dbReference type="SUPFAM" id="SSF57903">
    <property type="entry name" value="FYVE/PHD zinc finger"/>
    <property type="match status" value="1"/>
</dbReference>
<evidence type="ECO:0000256" key="2">
    <source>
        <dbReference type="ARBA" id="ARBA00022723"/>
    </source>
</evidence>
<feature type="region of interest" description="Disordered" evidence="6">
    <location>
        <begin position="1"/>
        <end position="72"/>
    </location>
</feature>
<reference evidence="9" key="1">
    <citation type="submission" date="2020-11" db="EMBL/GenBank/DDBJ databases">
        <authorList>
            <consortium name="DOE Joint Genome Institute"/>
            <person name="Ahrendt S."/>
            <person name="Riley R."/>
            <person name="Andreopoulos W."/>
            <person name="Labutti K."/>
            <person name="Pangilinan J."/>
            <person name="Ruiz-Duenas F.J."/>
            <person name="Barrasa J.M."/>
            <person name="Sanchez-Garcia M."/>
            <person name="Camarero S."/>
            <person name="Miyauchi S."/>
            <person name="Serrano A."/>
            <person name="Linde D."/>
            <person name="Babiker R."/>
            <person name="Drula E."/>
            <person name="Ayuso-Fernandez I."/>
            <person name="Pacheco R."/>
            <person name="Padilla G."/>
            <person name="Ferreira P."/>
            <person name="Barriuso J."/>
            <person name="Kellner H."/>
            <person name="Castanera R."/>
            <person name="Alfaro M."/>
            <person name="Ramirez L."/>
            <person name="Pisabarro A.G."/>
            <person name="Kuo A."/>
            <person name="Tritt A."/>
            <person name="Lipzen A."/>
            <person name="He G."/>
            <person name="Yan M."/>
            <person name="Ng V."/>
            <person name="Cullen D."/>
            <person name="Martin F."/>
            <person name="Rosso M.-N."/>
            <person name="Henrissat B."/>
            <person name="Hibbett D."/>
            <person name="Martinez A.T."/>
            <person name="Grigoriev I.V."/>
        </authorList>
    </citation>
    <scope>NUCLEOTIDE SEQUENCE</scope>
    <source>
        <strain evidence="9">CIRM-BRFM 674</strain>
    </source>
</reference>
<dbReference type="InterPro" id="IPR019786">
    <property type="entry name" value="Zinc_finger_PHD-type_CS"/>
</dbReference>
<dbReference type="GO" id="GO:0048188">
    <property type="term" value="C:Set1C/COMPASS complex"/>
    <property type="evidence" value="ECO:0007669"/>
    <property type="project" value="InterPro"/>
</dbReference>
<evidence type="ECO:0000313" key="10">
    <source>
        <dbReference type="Proteomes" id="UP000807469"/>
    </source>
</evidence>
<evidence type="ECO:0000256" key="3">
    <source>
        <dbReference type="ARBA" id="ARBA00022771"/>
    </source>
</evidence>
<keyword evidence="7" id="KW-0812">Transmembrane</keyword>
<feature type="compositionally biased region" description="Polar residues" evidence="6">
    <location>
        <begin position="49"/>
        <end position="66"/>
    </location>
</feature>
<dbReference type="OrthoDB" id="436852at2759"/>
<protein>
    <recommendedName>
        <fullName evidence="8">Zinc finger PHD-type domain-containing protein</fullName>
    </recommendedName>
</protein>